<evidence type="ECO:0000313" key="7">
    <source>
        <dbReference type="Proteomes" id="UP000007796"/>
    </source>
</evidence>
<feature type="region of interest" description="Disordered" evidence="5">
    <location>
        <begin position="300"/>
        <end position="362"/>
    </location>
</feature>
<keyword evidence="4" id="KW-0539">Nucleus</keyword>
<dbReference type="GO" id="GO:0000387">
    <property type="term" value="P:spliceosomal snRNP assembly"/>
    <property type="evidence" value="ECO:0007669"/>
    <property type="project" value="TreeGrafter"/>
</dbReference>
<accession>F0XG98</accession>
<proteinExistence type="predicted"/>
<dbReference type="Gene3D" id="2.30.29.30">
    <property type="entry name" value="Pleckstrin-homology domain (PH domain)/Phosphotyrosine-binding domain (PTB)"/>
    <property type="match status" value="1"/>
</dbReference>
<dbReference type="EMBL" id="GL629769">
    <property type="protein sequence ID" value="EFX02664.1"/>
    <property type="molecule type" value="Genomic_DNA"/>
</dbReference>
<sequence>MAAAAAAAAAAASAPSIPTTLRSPPSVSAYTSLADHQSSTPASFFDGPPVLHYHAKSARAYISREQRAKLPWGSAPESAGSPLGLAMGDTAQHVVDVFVGSETLSLYCPAADCGLALPYPVIGLHAIKSATAADGHRVPTVYMQLELDVAGGGNDDGGETVELSLVPEETTAAESAPTAETTPPQDTTAPPQSLSEASRLFDAISACADLHPDRFGGDNDDDDDAYPSFFGPGEGDDDDDDGIAFDDGDLEPVEGFQGVFRRGANNNTEAAVTQGSDLPPPLPGSGGWITAENAHEFFDADGNWLGRDGSGPLGEGAGRVRGRDEVDEAAAADETSRADAAADAGEAQLNGDGSETKRPRTE</sequence>
<evidence type="ECO:0008006" key="8">
    <source>
        <dbReference type="Google" id="ProtNLM"/>
    </source>
</evidence>
<keyword evidence="7" id="KW-1185">Reference proteome</keyword>
<gene>
    <name evidence="6" type="ORF">CMQ_2593</name>
</gene>
<evidence type="ECO:0000256" key="4">
    <source>
        <dbReference type="ARBA" id="ARBA00023242"/>
    </source>
</evidence>
<feature type="compositionally biased region" description="Low complexity" evidence="5">
    <location>
        <begin position="338"/>
        <end position="347"/>
    </location>
</feature>
<evidence type="ECO:0000256" key="3">
    <source>
        <dbReference type="ARBA" id="ARBA00022490"/>
    </source>
</evidence>
<dbReference type="PANTHER" id="PTHR21399">
    <property type="entry name" value="CHLORIDE CONDUCTANCE REGULATORY PROTEIN ICLN"/>
    <property type="match status" value="1"/>
</dbReference>
<dbReference type="OrthoDB" id="19714at2759"/>
<dbReference type="GeneID" id="25975599"/>
<feature type="region of interest" description="Disordered" evidence="5">
    <location>
        <begin position="169"/>
        <end position="194"/>
    </location>
</feature>
<dbReference type="InParanoid" id="F0XG98"/>
<reference evidence="6 7" key="1">
    <citation type="journal article" date="2011" name="Proc. Natl. Acad. Sci. U.S.A.">
        <title>Genome and transcriptome analyses of the mountain pine beetle-fungal symbiont Grosmannia clavigera, a lodgepole pine pathogen.</title>
        <authorList>
            <person name="DiGuistini S."/>
            <person name="Wang Y."/>
            <person name="Liao N.Y."/>
            <person name="Taylor G."/>
            <person name="Tanguay P."/>
            <person name="Feau N."/>
            <person name="Henrissat B."/>
            <person name="Chan S.K."/>
            <person name="Hesse-Orce U."/>
            <person name="Alamouti S.M."/>
            <person name="Tsui C.K.M."/>
            <person name="Docking R.T."/>
            <person name="Levasseur A."/>
            <person name="Haridas S."/>
            <person name="Robertson G."/>
            <person name="Birol I."/>
            <person name="Holt R.A."/>
            <person name="Marra M.A."/>
            <person name="Hamelin R.C."/>
            <person name="Hirst M."/>
            <person name="Jones S.J.M."/>
            <person name="Bohlmann J."/>
            <person name="Breuil C."/>
        </authorList>
    </citation>
    <scope>NUCLEOTIDE SEQUENCE [LARGE SCALE GENOMIC DNA]</scope>
    <source>
        <strain evidence="7">kw1407 / UAMH 11150</strain>
    </source>
</reference>
<name>F0XG98_GROCL</name>
<dbReference type="Proteomes" id="UP000007796">
    <property type="component" value="Unassembled WGS sequence"/>
</dbReference>
<feature type="region of interest" description="Disordered" evidence="5">
    <location>
        <begin position="269"/>
        <end position="288"/>
    </location>
</feature>
<dbReference type="GO" id="GO:0034715">
    <property type="term" value="C:pICln-Sm protein complex"/>
    <property type="evidence" value="ECO:0007669"/>
    <property type="project" value="TreeGrafter"/>
</dbReference>
<feature type="compositionally biased region" description="Low complexity" evidence="5">
    <location>
        <begin position="169"/>
        <end position="191"/>
    </location>
</feature>
<comment type="subcellular location">
    <subcellularLocation>
        <location evidence="2">Cytoplasm</location>
    </subcellularLocation>
    <subcellularLocation>
        <location evidence="1">Nucleus</location>
    </subcellularLocation>
</comment>
<evidence type="ECO:0000256" key="1">
    <source>
        <dbReference type="ARBA" id="ARBA00004123"/>
    </source>
</evidence>
<keyword evidence="3" id="KW-0963">Cytoplasm</keyword>
<evidence type="ECO:0000256" key="5">
    <source>
        <dbReference type="SAM" id="MobiDB-lite"/>
    </source>
</evidence>
<dbReference type="RefSeq" id="XP_014172146.1">
    <property type="nucleotide sequence ID" value="XM_014316671.1"/>
</dbReference>
<dbReference type="GO" id="GO:0005681">
    <property type="term" value="C:spliceosomal complex"/>
    <property type="evidence" value="ECO:0007669"/>
    <property type="project" value="TreeGrafter"/>
</dbReference>
<feature type="region of interest" description="Disordered" evidence="5">
    <location>
        <begin position="212"/>
        <end position="250"/>
    </location>
</feature>
<evidence type="ECO:0000313" key="6">
    <source>
        <dbReference type="EMBL" id="EFX02664.1"/>
    </source>
</evidence>
<feature type="compositionally biased region" description="Acidic residues" evidence="5">
    <location>
        <begin position="234"/>
        <end position="250"/>
    </location>
</feature>
<protein>
    <recommendedName>
        <fullName evidence="8">Benzoylformate decarboxylase</fullName>
    </recommendedName>
</protein>
<dbReference type="InterPro" id="IPR039924">
    <property type="entry name" value="ICln/Lot5/Saf5"/>
</dbReference>
<dbReference type="HOGENOM" id="CLU_054062_0_0_1"/>
<dbReference type="GO" id="GO:0045292">
    <property type="term" value="P:mRNA cis splicing, via spliceosome"/>
    <property type="evidence" value="ECO:0007669"/>
    <property type="project" value="TreeGrafter"/>
</dbReference>
<dbReference type="GO" id="GO:0005829">
    <property type="term" value="C:cytosol"/>
    <property type="evidence" value="ECO:0007669"/>
    <property type="project" value="TreeGrafter"/>
</dbReference>
<dbReference type="eggNOG" id="ENOG502S43V">
    <property type="taxonomic scope" value="Eukaryota"/>
</dbReference>
<dbReference type="PANTHER" id="PTHR21399:SF0">
    <property type="entry name" value="METHYLOSOME SUBUNIT PICLN"/>
    <property type="match status" value="1"/>
</dbReference>
<dbReference type="InterPro" id="IPR011993">
    <property type="entry name" value="PH-like_dom_sf"/>
</dbReference>
<evidence type="ECO:0000256" key="2">
    <source>
        <dbReference type="ARBA" id="ARBA00004496"/>
    </source>
</evidence>
<organism evidence="7">
    <name type="scientific">Grosmannia clavigera (strain kw1407 / UAMH 11150)</name>
    <name type="common">Blue stain fungus</name>
    <name type="synonym">Graphiocladiella clavigera</name>
    <dbReference type="NCBI Taxonomy" id="655863"/>
    <lineage>
        <taxon>Eukaryota</taxon>
        <taxon>Fungi</taxon>
        <taxon>Dikarya</taxon>
        <taxon>Ascomycota</taxon>
        <taxon>Pezizomycotina</taxon>
        <taxon>Sordariomycetes</taxon>
        <taxon>Sordariomycetidae</taxon>
        <taxon>Ophiostomatales</taxon>
        <taxon>Ophiostomataceae</taxon>
        <taxon>Leptographium</taxon>
    </lineage>
</organism>
<dbReference type="Pfam" id="PF03517">
    <property type="entry name" value="Voldacs"/>
    <property type="match status" value="1"/>
</dbReference>
<dbReference type="AlphaFoldDB" id="F0XG98"/>
<feature type="compositionally biased region" description="Gly residues" evidence="5">
    <location>
        <begin position="308"/>
        <end position="319"/>
    </location>
</feature>